<reference evidence="1 2" key="1">
    <citation type="submission" date="2018-07" db="EMBL/GenBank/DDBJ databases">
        <title>Genome sequence of Nitratireductor thuwali#1536.</title>
        <authorList>
            <person name="Michoud G."/>
            <person name="Merlino G."/>
            <person name="Sefrji F.O."/>
            <person name="Daffonchio D."/>
        </authorList>
    </citation>
    <scope>NUCLEOTIDE SEQUENCE [LARGE SCALE GENOMIC DNA]</scope>
    <source>
        <strain evidence="2">Nit1536</strain>
    </source>
</reference>
<dbReference type="Pfam" id="PF13242">
    <property type="entry name" value="Hydrolase_like"/>
    <property type="match status" value="1"/>
</dbReference>
<evidence type="ECO:0000313" key="1">
    <source>
        <dbReference type="EMBL" id="UUP15844.1"/>
    </source>
</evidence>
<proteinExistence type="predicted"/>
<dbReference type="EMBL" id="CP030941">
    <property type="protein sequence ID" value="UUP15844.1"/>
    <property type="molecule type" value="Genomic_DNA"/>
</dbReference>
<keyword evidence="1" id="KW-0378">Hydrolase</keyword>
<protein>
    <submittedName>
        <fullName evidence="1">5'-nucleotidase</fullName>
        <ecNumber evidence="1">3.1.3.5</ecNumber>
    </submittedName>
</protein>
<gene>
    <name evidence="1" type="ORF">NTH_00283</name>
</gene>
<dbReference type="EC" id="3.1.3.5" evidence="1"/>
<dbReference type="InterPro" id="IPR023214">
    <property type="entry name" value="HAD_sf"/>
</dbReference>
<dbReference type="Proteomes" id="UP001342418">
    <property type="component" value="Chromosome"/>
</dbReference>
<dbReference type="Gene3D" id="3.40.50.1000">
    <property type="entry name" value="HAD superfamily/HAD-like"/>
    <property type="match status" value="1"/>
</dbReference>
<dbReference type="PANTHER" id="PTHR43434">
    <property type="entry name" value="PHOSPHOGLYCOLATE PHOSPHATASE"/>
    <property type="match status" value="1"/>
</dbReference>
<dbReference type="InterPro" id="IPR050155">
    <property type="entry name" value="HAD-like_hydrolase_sf"/>
</dbReference>
<dbReference type="PANTHER" id="PTHR43434:SF20">
    <property type="entry name" value="5'-NUCLEOTIDASE"/>
    <property type="match status" value="1"/>
</dbReference>
<dbReference type="InterPro" id="IPR036412">
    <property type="entry name" value="HAD-like_sf"/>
</dbReference>
<dbReference type="GO" id="GO:0008253">
    <property type="term" value="F:5'-nucleotidase activity"/>
    <property type="evidence" value="ECO:0007669"/>
    <property type="project" value="UniProtKB-EC"/>
</dbReference>
<accession>A0ABY5MCM0</accession>
<organism evidence="1 2">
    <name type="scientific">Nitratireductor thuwali</name>
    <dbReference type="NCBI Taxonomy" id="2267699"/>
    <lineage>
        <taxon>Bacteria</taxon>
        <taxon>Pseudomonadati</taxon>
        <taxon>Pseudomonadota</taxon>
        <taxon>Alphaproteobacteria</taxon>
        <taxon>Hyphomicrobiales</taxon>
        <taxon>Phyllobacteriaceae</taxon>
        <taxon>Nitratireductor</taxon>
    </lineage>
</organism>
<dbReference type="SUPFAM" id="SSF56784">
    <property type="entry name" value="HAD-like"/>
    <property type="match status" value="1"/>
</dbReference>
<name>A0ABY5MCM0_9HYPH</name>
<evidence type="ECO:0000313" key="2">
    <source>
        <dbReference type="Proteomes" id="UP001342418"/>
    </source>
</evidence>
<sequence>MPSPATAWPWTRSSWSLSKLETYSVHIVEHFGLARFFHTVHGSAHDGTNADKPDLIAHILQAEPLDPVRTVTIGDRSHDIAGARANGIMSLGVLWGFGDRKELADAGADEIVERPSDLAAAVDRLLQDEVLSAPEGRLSCATPRRPLPVAADCREWKPS</sequence>
<keyword evidence="2" id="KW-1185">Reference proteome</keyword>